<dbReference type="EMBL" id="KQ978143">
    <property type="protein sequence ID" value="KYM96755.1"/>
    <property type="molecule type" value="Genomic_DNA"/>
</dbReference>
<evidence type="ECO:0000313" key="1">
    <source>
        <dbReference type="EMBL" id="KYM96755.1"/>
    </source>
</evidence>
<gene>
    <name evidence="1" type="ORF">ALC62_12547</name>
</gene>
<dbReference type="Proteomes" id="UP000078542">
    <property type="component" value="Unassembled WGS sequence"/>
</dbReference>
<organism evidence="1 2">
    <name type="scientific">Cyphomyrmex costatus</name>
    <dbReference type="NCBI Taxonomy" id="456900"/>
    <lineage>
        <taxon>Eukaryota</taxon>
        <taxon>Metazoa</taxon>
        <taxon>Ecdysozoa</taxon>
        <taxon>Arthropoda</taxon>
        <taxon>Hexapoda</taxon>
        <taxon>Insecta</taxon>
        <taxon>Pterygota</taxon>
        <taxon>Neoptera</taxon>
        <taxon>Endopterygota</taxon>
        <taxon>Hymenoptera</taxon>
        <taxon>Apocrita</taxon>
        <taxon>Aculeata</taxon>
        <taxon>Formicoidea</taxon>
        <taxon>Formicidae</taxon>
        <taxon>Myrmicinae</taxon>
        <taxon>Cyphomyrmex</taxon>
    </lineage>
</organism>
<dbReference type="AlphaFoldDB" id="A0A195C7X8"/>
<protein>
    <submittedName>
        <fullName evidence="1">Uncharacterized protein</fullName>
    </submittedName>
</protein>
<reference evidence="1 2" key="1">
    <citation type="submission" date="2016-03" db="EMBL/GenBank/DDBJ databases">
        <title>Cyphomyrmex costatus WGS genome.</title>
        <authorList>
            <person name="Nygaard S."/>
            <person name="Hu H."/>
            <person name="Boomsma J."/>
            <person name="Zhang G."/>
        </authorList>
    </citation>
    <scope>NUCLEOTIDE SEQUENCE [LARGE SCALE GENOMIC DNA]</scope>
    <source>
        <strain evidence="1">MS0001</strain>
        <tissue evidence="1">Whole body</tissue>
    </source>
</reference>
<evidence type="ECO:0000313" key="2">
    <source>
        <dbReference type="Proteomes" id="UP000078542"/>
    </source>
</evidence>
<sequence length="118" mass="13235">MRDSCQTLRCVREKRVWVSLHEKSFAGICPPRVLDTHQLKHVAPSACDLLCRYCEVNSVIPAVDSGVVGRTLGDSLRAHLDPRSFAVRMTRRERFASVNRATRGPRPIECGTRWCGGT</sequence>
<accession>A0A195C7X8</accession>
<name>A0A195C7X8_9HYME</name>
<keyword evidence="2" id="KW-1185">Reference proteome</keyword>
<proteinExistence type="predicted"/>